<sequence length="154" mass="16979">MAGIFSNFVGQWEGRNRLFLSWPTPSEFLSDTRLTVTELADGSLLQLNYDWSHEGKPQQGILLLAYDAEKNSATASWGDSWHASKKLLPSSGAIGDDGLVNLLGSFEAPPDPDWGWRILLKPVSGSEMQIAMYVIPPGEEEQEAVTANYRRLPG</sequence>
<organism evidence="1 2">
    <name type="scientific">Undibacterium terreum</name>
    <dbReference type="NCBI Taxonomy" id="1224302"/>
    <lineage>
        <taxon>Bacteria</taxon>
        <taxon>Pseudomonadati</taxon>
        <taxon>Pseudomonadota</taxon>
        <taxon>Betaproteobacteria</taxon>
        <taxon>Burkholderiales</taxon>
        <taxon>Oxalobacteraceae</taxon>
        <taxon>Undibacterium</taxon>
    </lineage>
</organism>
<dbReference type="InterPro" id="IPR011473">
    <property type="entry name" value="DUF1579"/>
</dbReference>
<evidence type="ECO:0000313" key="2">
    <source>
        <dbReference type="Proteomes" id="UP000637423"/>
    </source>
</evidence>
<gene>
    <name evidence="1" type="ORF">GCM10011396_47640</name>
</gene>
<dbReference type="Pfam" id="PF07617">
    <property type="entry name" value="DUF1579"/>
    <property type="match status" value="1"/>
</dbReference>
<keyword evidence="2" id="KW-1185">Reference proteome</keyword>
<comment type="caution">
    <text evidence="1">The sequence shown here is derived from an EMBL/GenBank/DDBJ whole genome shotgun (WGS) entry which is preliminary data.</text>
</comment>
<evidence type="ECO:0008006" key="3">
    <source>
        <dbReference type="Google" id="ProtNLM"/>
    </source>
</evidence>
<reference evidence="1" key="1">
    <citation type="journal article" date="2014" name="Int. J. Syst. Evol. Microbiol.">
        <title>Complete genome sequence of Corynebacterium casei LMG S-19264T (=DSM 44701T), isolated from a smear-ripened cheese.</title>
        <authorList>
            <consortium name="US DOE Joint Genome Institute (JGI-PGF)"/>
            <person name="Walter F."/>
            <person name="Albersmeier A."/>
            <person name="Kalinowski J."/>
            <person name="Ruckert C."/>
        </authorList>
    </citation>
    <scope>NUCLEOTIDE SEQUENCE</scope>
    <source>
        <strain evidence="1">CGMCC 1.10998</strain>
    </source>
</reference>
<dbReference type="Proteomes" id="UP000637423">
    <property type="component" value="Unassembled WGS sequence"/>
</dbReference>
<protein>
    <recommendedName>
        <fullName evidence="3">DUF1579 domain-containing protein</fullName>
    </recommendedName>
</protein>
<dbReference type="AlphaFoldDB" id="A0A916UYI6"/>
<evidence type="ECO:0000313" key="1">
    <source>
        <dbReference type="EMBL" id="GGC94754.1"/>
    </source>
</evidence>
<reference evidence="1" key="2">
    <citation type="submission" date="2020-09" db="EMBL/GenBank/DDBJ databases">
        <authorList>
            <person name="Sun Q."/>
            <person name="Zhou Y."/>
        </authorList>
    </citation>
    <scope>NUCLEOTIDE SEQUENCE</scope>
    <source>
        <strain evidence="1">CGMCC 1.10998</strain>
    </source>
</reference>
<name>A0A916UYI6_9BURK</name>
<dbReference type="EMBL" id="BMED01000006">
    <property type="protein sequence ID" value="GGC94754.1"/>
    <property type="molecule type" value="Genomic_DNA"/>
</dbReference>
<accession>A0A916UYI6</accession>
<proteinExistence type="predicted"/>
<dbReference type="RefSeq" id="WP_188568645.1">
    <property type="nucleotide sequence ID" value="NZ_BMED01000006.1"/>
</dbReference>